<dbReference type="RefSeq" id="WP_128445536.1">
    <property type="nucleotide sequence ID" value="NZ_SBIP01000006.1"/>
</dbReference>
<dbReference type="OrthoDB" id="8126240at2"/>
<evidence type="ECO:0000313" key="2">
    <source>
        <dbReference type="Proteomes" id="UP000287687"/>
    </source>
</evidence>
<dbReference type="SUPFAM" id="SSF50199">
    <property type="entry name" value="Staphylococcal nuclease"/>
    <property type="match status" value="1"/>
</dbReference>
<dbReference type="AlphaFoldDB" id="A0A444LB68"/>
<comment type="caution">
    <text evidence="1">The sequence shown here is derived from an EMBL/GenBank/DDBJ whole genome shotgun (WGS) entry which is preliminary data.</text>
</comment>
<dbReference type="EMBL" id="SBIP01000006">
    <property type="protein sequence ID" value="RWX74875.1"/>
    <property type="molecule type" value="Genomic_DNA"/>
</dbReference>
<dbReference type="InterPro" id="IPR035437">
    <property type="entry name" value="SNase_OB-fold_sf"/>
</dbReference>
<accession>A0A444LB68</accession>
<proteinExistence type="predicted"/>
<sequence>MRIDLAGLFLVLTIAVVNAQQRTISFPSGVHFETGDTWTHEGRRYRLFGVQACIRGTVYRSKEGEEGDCGIRSIASLAALFSTGTIACQPIGAARTETALVVCAAEIDGATVDVGTALISSGAAFSATLPSGAPVTSAYAVAELTAKHHRTGLWSGTFDHPVTVLWGSR</sequence>
<dbReference type="Proteomes" id="UP000287687">
    <property type="component" value="Unassembled WGS sequence"/>
</dbReference>
<evidence type="ECO:0000313" key="1">
    <source>
        <dbReference type="EMBL" id="RWX74875.1"/>
    </source>
</evidence>
<gene>
    <name evidence="1" type="ORF">EPK99_23605</name>
</gene>
<keyword evidence="2" id="KW-1185">Reference proteome</keyword>
<organism evidence="1 2">
    <name type="scientific">Neorhizobium lilium</name>
    <dbReference type="NCBI Taxonomy" id="2503024"/>
    <lineage>
        <taxon>Bacteria</taxon>
        <taxon>Pseudomonadati</taxon>
        <taxon>Pseudomonadota</taxon>
        <taxon>Alphaproteobacteria</taxon>
        <taxon>Hyphomicrobiales</taxon>
        <taxon>Rhizobiaceae</taxon>
        <taxon>Rhizobium/Agrobacterium group</taxon>
        <taxon>Neorhizobium</taxon>
    </lineage>
</organism>
<dbReference type="Gene3D" id="2.40.50.90">
    <property type="match status" value="1"/>
</dbReference>
<protein>
    <submittedName>
        <fullName evidence="1">Thermonuclease family protein</fullName>
    </submittedName>
</protein>
<name>A0A444LB68_9HYPH</name>
<reference evidence="1 2" key="1">
    <citation type="submission" date="2019-01" db="EMBL/GenBank/DDBJ databases">
        <title>The draft genome of Rhizobium sp. 24NR.</title>
        <authorList>
            <person name="Liu L."/>
            <person name="Liang L."/>
            <person name="Shi S."/>
            <person name="Xu L."/>
            <person name="Wang X."/>
            <person name="Li L."/>
            <person name="Zhang X."/>
        </authorList>
    </citation>
    <scope>NUCLEOTIDE SEQUENCE [LARGE SCALE GENOMIC DNA]</scope>
    <source>
        <strain evidence="1 2">24NR</strain>
    </source>
</reference>